<dbReference type="PRINTS" id="PR00111">
    <property type="entry name" value="ABHYDROLASE"/>
</dbReference>
<dbReference type="SUPFAM" id="SSF53474">
    <property type="entry name" value="alpha/beta-Hydrolases"/>
    <property type="match status" value="1"/>
</dbReference>
<feature type="domain" description="AB hydrolase-1" evidence="3">
    <location>
        <begin position="29"/>
        <end position="129"/>
    </location>
</feature>
<dbReference type="Gene3D" id="3.40.50.1820">
    <property type="entry name" value="alpha/beta hydrolase"/>
    <property type="match status" value="1"/>
</dbReference>
<evidence type="ECO:0000256" key="1">
    <source>
        <dbReference type="ARBA" id="ARBA00010088"/>
    </source>
</evidence>
<dbReference type="EMBL" id="VLJT01000061">
    <property type="protein sequence ID" value="TWH09187.1"/>
    <property type="molecule type" value="Genomic_DNA"/>
</dbReference>
<dbReference type="AlphaFoldDB" id="A0A562DHX2"/>
<evidence type="ECO:0000256" key="2">
    <source>
        <dbReference type="ARBA" id="ARBA00022801"/>
    </source>
</evidence>
<dbReference type="PRINTS" id="PR00412">
    <property type="entry name" value="EPOXHYDRLASE"/>
</dbReference>
<protein>
    <submittedName>
        <fullName evidence="4">Lipase</fullName>
    </submittedName>
</protein>
<evidence type="ECO:0000313" key="4">
    <source>
        <dbReference type="EMBL" id="TWH09187.1"/>
    </source>
</evidence>
<name>A0A562DHX2_RHORH</name>
<organism evidence="4 5">
    <name type="scientific">Rhodococcus rhodochrous J45</name>
    <dbReference type="NCBI Taxonomy" id="935266"/>
    <lineage>
        <taxon>Bacteria</taxon>
        <taxon>Bacillati</taxon>
        <taxon>Actinomycetota</taxon>
        <taxon>Actinomycetes</taxon>
        <taxon>Mycobacteriales</taxon>
        <taxon>Nocardiaceae</taxon>
        <taxon>Rhodococcus</taxon>
    </lineage>
</organism>
<accession>A0A562DHX2</accession>
<sequence>MVPTGIVVGVSATELLHTHLFGPDDGPEVLALHGLTGHGRRWRNLAERHLPHLRFVAPDLRGHGRSPWTPPWSFEAHVADLTAVLDAHTTGPVTVVGHSFGGALALHLAAAVPDRVRALVLLDPAIGLPADRMLEIADLTLHNPDYTDEAEARSEKVHGDWGEVAPELLDEEIAEHLVELDSGRVNWRICVPALVTSWGELARGPVLPPAGIPTIFVQAGKVQPPYTTADFRRDLAERLGDDLTLLEFDCNHMIDQARPAETAELVARMV</sequence>
<dbReference type="InterPro" id="IPR000073">
    <property type="entry name" value="AB_hydrolase_1"/>
</dbReference>
<evidence type="ECO:0000313" key="5">
    <source>
        <dbReference type="Proteomes" id="UP000317573"/>
    </source>
</evidence>
<comment type="similarity">
    <text evidence="1">Belongs to the peptidase S33 family.</text>
</comment>
<dbReference type="InterPro" id="IPR000639">
    <property type="entry name" value="Epox_hydrolase-like"/>
</dbReference>
<comment type="caution">
    <text evidence="4">The sequence shown here is derived from an EMBL/GenBank/DDBJ whole genome shotgun (WGS) entry which is preliminary data.</text>
</comment>
<proteinExistence type="inferred from homology"/>
<keyword evidence="2" id="KW-0378">Hydrolase</keyword>
<dbReference type="Pfam" id="PF00561">
    <property type="entry name" value="Abhydrolase_1"/>
    <property type="match status" value="1"/>
</dbReference>
<dbReference type="PANTHER" id="PTHR43248:SF2">
    <property type="entry name" value="PROLYL AMINOPEPTIDASE"/>
    <property type="match status" value="1"/>
</dbReference>
<dbReference type="PANTHER" id="PTHR43248">
    <property type="entry name" value="2-SUCCINYL-6-HYDROXY-2,4-CYCLOHEXADIENE-1-CARBOXYLATE SYNTHASE"/>
    <property type="match status" value="1"/>
</dbReference>
<dbReference type="Proteomes" id="UP000317573">
    <property type="component" value="Unassembled WGS sequence"/>
</dbReference>
<reference evidence="4 5" key="1">
    <citation type="submission" date="2019-07" db="EMBL/GenBank/DDBJ databases">
        <title>Genome sequencing of lignin-degrading bacterial isolates.</title>
        <authorList>
            <person name="Gladden J."/>
        </authorList>
    </citation>
    <scope>NUCLEOTIDE SEQUENCE [LARGE SCALE GENOMIC DNA]</scope>
    <source>
        <strain evidence="4 5">J45</strain>
    </source>
</reference>
<gene>
    <name evidence="4" type="ORF">L618_000600001400</name>
</gene>
<dbReference type="InterPro" id="IPR029058">
    <property type="entry name" value="AB_hydrolase_fold"/>
</dbReference>
<dbReference type="InterPro" id="IPR051601">
    <property type="entry name" value="Serine_prot/Carboxylest_S33"/>
</dbReference>
<evidence type="ECO:0000259" key="3">
    <source>
        <dbReference type="Pfam" id="PF00561"/>
    </source>
</evidence>
<dbReference type="GO" id="GO:0016787">
    <property type="term" value="F:hydrolase activity"/>
    <property type="evidence" value="ECO:0007669"/>
    <property type="project" value="UniProtKB-KW"/>
</dbReference>